<proteinExistence type="predicted"/>
<protein>
    <submittedName>
        <fullName evidence="1">Uncharacterized protein</fullName>
    </submittedName>
</protein>
<dbReference type="Proteomes" id="UP000499080">
    <property type="component" value="Unassembled WGS sequence"/>
</dbReference>
<accession>A0A4Y2HRC6</accession>
<name>A0A4Y2HRC6_ARAVE</name>
<sequence length="98" mass="11329">MQSIGHFNQHFKRYFKPSYRERAKPVLKAGNHMPIWKYSQLNLWLTLSTKCEKNISPVPPEICRRIWVQQDGAPYYFSSSVGNFLAAIDGTHCSLGQI</sequence>
<evidence type="ECO:0000313" key="2">
    <source>
        <dbReference type="Proteomes" id="UP000499080"/>
    </source>
</evidence>
<comment type="caution">
    <text evidence="1">The sequence shown here is derived from an EMBL/GenBank/DDBJ whole genome shotgun (WGS) entry which is preliminary data.</text>
</comment>
<gene>
    <name evidence="1" type="ORF">AVEN_44747_1</name>
</gene>
<reference evidence="1 2" key="1">
    <citation type="journal article" date="2019" name="Sci. Rep.">
        <title>Orb-weaving spider Araneus ventricosus genome elucidates the spidroin gene catalogue.</title>
        <authorList>
            <person name="Kono N."/>
            <person name="Nakamura H."/>
            <person name="Ohtoshi R."/>
            <person name="Moran D.A.P."/>
            <person name="Shinohara A."/>
            <person name="Yoshida Y."/>
            <person name="Fujiwara M."/>
            <person name="Mori M."/>
            <person name="Tomita M."/>
            <person name="Arakawa K."/>
        </authorList>
    </citation>
    <scope>NUCLEOTIDE SEQUENCE [LARGE SCALE GENOMIC DNA]</scope>
</reference>
<evidence type="ECO:0000313" key="1">
    <source>
        <dbReference type="EMBL" id="GBM67599.1"/>
    </source>
</evidence>
<dbReference type="AlphaFoldDB" id="A0A4Y2HRC6"/>
<keyword evidence="2" id="KW-1185">Reference proteome</keyword>
<organism evidence="1 2">
    <name type="scientific">Araneus ventricosus</name>
    <name type="common">Orbweaver spider</name>
    <name type="synonym">Epeira ventricosa</name>
    <dbReference type="NCBI Taxonomy" id="182803"/>
    <lineage>
        <taxon>Eukaryota</taxon>
        <taxon>Metazoa</taxon>
        <taxon>Ecdysozoa</taxon>
        <taxon>Arthropoda</taxon>
        <taxon>Chelicerata</taxon>
        <taxon>Arachnida</taxon>
        <taxon>Araneae</taxon>
        <taxon>Araneomorphae</taxon>
        <taxon>Entelegynae</taxon>
        <taxon>Araneoidea</taxon>
        <taxon>Araneidae</taxon>
        <taxon>Araneus</taxon>
    </lineage>
</organism>
<dbReference type="EMBL" id="BGPR01002091">
    <property type="protein sequence ID" value="GBM67599.1"/>
    <property type="molecule type" value="Genomic_DNA"/>
</dbReference>